<comment type="caution">
    <text evidence="2">The sequence shown here is derived from an EMBL/GenBank/DDBJ whole genome shotgun (WGS) entry which is preliminary data.</text>
</comment>
<organism evidence="2 3">
    <name type="scientific">Fusarium oxysporum</name>
    <name type="common">Fusarium vascular wilt</name>
    <dbReference type="NCBI Taxonomy" id="5507"/>
    <lineage>
        <taxon>Eukaryota</taxon>
        <taxon>Fungi</taxon>
        <taxon>Dikarya</taxon>
        <taxon>Ascomycota</taxon>
        <taxon>Pezizomycotina</taxon>
        <taxon>Sordariomycetes</taxon>
        <taxon>Hypocreomycetidae</taxon>
        <taxon>Hypocreales</taxon>
        <taxon>Nectriaceae</taxon>
        <taxon>Fusarium</taxon>
        <taxon>Fusarium oxysporum species complex</taxon>
    </lineage>
</organism>
<protein>
    <submittedName>
        <fullName evidence="2">Uncharacterized protein</fullName>
    </submittedName>
</protein>
<reference evidence="2 3" key="1">
    <citation type="journal article" date="2018" name="Sci. Rep.">
        <title>Characterisation of pathogen-specific regions and novel effector candidates in Fusarium oxysporum f. sp. cepae.</title>
        <authorList>
            <person name="Armitage A.D."/>
            <person name="Taylor A."/>
            <person name="Sobczyk M.K."/>
            <person name="Baxter L."/>
            <person name="Greenfield B.P."/>
            <person name="Bates H.J."/>
            <person name="Wilson F."/>
            <person name="Jackson A.C."/>
            <person name="Ott S."/>
            <person name="Harrison R.J."/>
            <person name="Clarkson J.P."/>
        </authorList>
    </citation>
    <scope>NUCLEOTIDE SEQUENCE [LARGE SCALE GENOMIC DNA]</scope>
    <source>
        <strain evidence="2 3">Fo_A28</strain>
    </source>
</reference>
<evidence type="ECO:0000256" key="1">
    <source>
        <dbReference type="SAM" id="MobiDB-lite"/>
    </source>
</evidence>
<dbReference type="EMBL" id="MRCY01000425">
    <property type="protein sequence ID" value="RKK86910.1"/>
    <property type="molecule type" value="Genomic_DNA"/>
</dbReference>
<evidence type="ECO:0000313" key="2">
    <source>
        <dbReference type="EMBL" id="RKK86910.1"/>
    </source>
</evidence>
<sequence>MAQHGQADDQDDENLPSAGDNMIDPFAHRAMKGRLFTPSEASAPPSARPLSFY</sequence>
<name>A0A420P315_FUSOX</name>
<dbReference type="AlphaFoldDB" id="A0A420P315"/>
<accession>A0A420P315</accession>
<proteinExistence type="predicted"/>
<evidence type="ECO:0000313" key="3">
    <source>
        <dbReference type="Proteomes" id="UP000285860"/>
    </source>
</evidence>
<gene>
    <name evidence="2" type="ORF">BFJ68_g17095</name>
</gene>
<feature type="region of interest" description="Disordered" evidence="1">
    <location>
        <begin position="1"/>
        <end position="26"/>
    </location>
</feature>
<dbReference type="Proteomes" id="UP000285860">
    <property type="component" value="Unassembled WGS sequence"/>
</dbReference>